<proteinExistence type="predicted"/>
<dbReference type="Proteomes" id="UP000245768">
    <property type="component" value="Unassembled WGS sequence"/>
</dbReference>
<feature type="compositionally biased region" description="Basic and acidic residues" evidence="1">
    <location>
        <begin position="792"/>
        <end position="801"/>
    </location>
</feature>
<feature type="compositionally biased region" description="Polar residues" evidence="1">
    <location>
        <begin position="52"/>
        <end position="75"/>
    </location>
</feature>
<dbReference type="STRING" id="215250.A0A316YDS6"/>
<feature type="region of interest" description="Disordered" evidence="1">
    <location>
        <begin position="52"/>
        <end position="113"/>
    </location>
</feature>
<dbReference type="RefSeq" id="XP_025374202.1">
    <property type="nucleotide sequence ID" value="XM_025522819.1"/>
</dbReference>
<gene>
    <name evidence="2" type="ORF">FA10DRAFT_269617</name>
</gene>
<dbReference type="PANTHER" id="PTHR39597">
    <property type="entry name" value="UBA DOMAIN-CONTAINING PROTEIN RUP1"/>
    <property type="match status" value="1"/>
</dbReference>
<accession>A0A316YDS6</accession>
<keyword evidence="3" id="KW-1185">Reference proteome</keyword>
<dbReference type="EMBL" id="KZ819641">
    <property type="protein sequence ID" value="PWN87004.1"/>
    <property type="molecule type" value="Genomic_DNA"/>
</dbReference>
<dbReference type="PANTHER" id="PTHR39597:SF1">
    <property type="entry name" value="UBA DOMAIN-CONTAINING PROTEIN RUP1"/>
    <property type="match status" value="1"/>
</dbReference>
<evidence type="ECO:0008006" key="4">
    <source>
        <dbReference type="Google" id="ProtNLM"/>
    </source>
</evidence>
<feature type="region of interest" description="Disordered" evidence="1">
    <location>
        <begin position="743"/>
        <end position="855"/>
    </location>
</feature>
<evidence type="ECO:0000313" key="3">
    <source>
        <dbReference type="Proteomes" id="UP000245768"/>
    </source>
</evidence>
<dbReference type="AlphaFoldDB" id="A0A316YDS6"/>
<sequence>MDDEAKATQVAEFAACDRQTAHRLLAQHHGDVEAAINAVLMGGAELVGDGGMSNSNTLDAGSQSIAPYQGDLSQPQPQPAPGVSQQAQTHSQEQAQAQGPVAGPRPEGQFGPMASFDEAWAQQQNWNSGAPPSVPERTSKKRSTPVDLTGDDEDEDMKRALQASIESETDRQKRHQTYPGFDGAGTGAAGMGASHGPHPLRTANDEDEALTRAIAASMEQSTSALGHDGQAAGGIDIESLEPSRIRKRDELAAVTPPTRVLRHFALMLQALFASSHFCQALLALDAQEVRLLEPDAQPEPMADFWRGASPNDRRAVTHDMWASLGLGEASDDVRQSYEVVMRLTTLLRFLLWSNRPLCVADDMLSYVQGAGFAYVMNSENRPADQIASCYISNLVEQIKGLAGWNKDADAKAPTDEHLRGCLFSTTAIAVQPRGTESPKSKRTASNFYDNAILHMVHDRVSTTVTKGLYATLSEEKALFDRVADTLVFHVDHADQLSAVGDADAYIPFTVEERIYMDPFMYEKRNGARLGVDSDEVKARTKRIEALKKYHKKLSWHDGRDSRGALRESIRYFEELAIVDRLPSDAVGSGGNGDGDAGDDDELRRQQVKEAGPMLRRIEAALHAELKQTDEAIRAEETAIETERARTTQQFEEQCARVENRTMAYRLCGMLVQHAGTTEAWGYFLHAGRWWTVCDGRATRLPLDGDEREGQGEDGGAAIVEAHRRDKGGEVYMLVYESESAKTGGVDCKAKDKRPVQGTEKEEDNKEEKDEGLAKEPGIGSSSEEEDVVDVATRMEREREGGPSRLFSLIEADNEGRAATAQAAAGDVGQARADTLPGELEAGADEPGNSLRSTTM</sequence>
<feature type="region of interest" description="Disordered" evidence="1">
    <location>
        <begin position="125"/>
        <end position="195"/>
    </location>
</feature>
<dbReference type="InParanoid" id="A0A316YDS6"/>
<name>A0A316YDS6_9BASI</name>
<evidence type="ECO:0000313" key="2">
    <source>
        <dbReference type="EMBL" id="PWN87004.1"/>
    </source>
</evidence>
<organism evidence="2 3">
    <name type="scientific">Acaromyces ingoldii</name>
    <dbReference type="NCBI Taxonomy" id="215250"/>
    <lineage>
        <taxon>Eukaryota</taxon>
        <taxon>Fungi</taxon>
        <taxon>Dikarya</taxon>
        <taxon>Basidiomycota</taxon>
        <taxon>Ustilaginomycotina</taxon>
        <taxon>Exobasidiomycetes</taxon>
        <taxon>Exobasidiales</taxon>
        <taxon>Cryptobasidiaceae</taxon>
        <taxon>Acaromyces</taxon>
    </lineage>
</organism>
<feature type="compositionally biased region" description="Basic and acidic residues" evidence="1">
    <location>
        <begin position="747"/>
        <end position="773"/>
    </location>
</feature>
<dbReference type="InterPro" id="IPR055335">
    <property type="entry name" value="Ucp6/RUP1"/>
</dbReference>
<dbReference type="Gene3D" id="6.10.140.100">
    <property type="match status" value="1"/>
</dbReference>
<dbReference type="OrthoDB" id="443682at2759"/>
<evidence type="ECO:0000256" key="1">
    <source>
        <dbReference type="SAM" id="MobiDB-lite"/>
    </source>
</evidence>
<feature type="compositionally biased region" description="Low complexity" evidence="1">
    <location>
        <begin position="816"/>
        <end position="833"/>
    </location>
</feature>
<protein>
    <recommendedName>
        <fullName evidence="4">USP domain-containing protein</fullName>
    </recommendedName>
</protein>
<feature type="compositionally biased region" description="Low complexity" evidence="1">
    <location>
        <begin position="85"/>
        <end position="98"/>
    </location>
</feature>
<dbReference type="Pfam" id="PF14555">
    <property type="entry name" value="UBA_4"/>
    <property type="match status" value="1"/>
</dbReference>
<dbReference type="GeneID" id="37044735"/>
<reference evidence="2 3" key="1">
    <citation type="journal article" date="2018" name="Mol. Biol. Evol.">
        <title>Broad Genomic Sampling Reveals a Smut Pathogenic Ancestry of the Fungal Clade Ustilaginomycotina.</title>
        <authorList>
            <person name="Kijpornyongpan T."/>
            <person name="Mondo S.J."/>
            <person name="Barry K."/>
            <person name="Sandor L."/>
            <person name="Lee J."/>
            <person name="Lipzen A."/>
            <person name="Pangilinan J."/>
            <person name="LaButti K."/>
            <person name="Hainaut M."/>
            <person name="Henrissat B."/>
            <person name="Grigoriev I.V."/>
            <person name="Spatafora J.W."/>
            <person name="Aime M.C."/>
        </authorList>
    </citation>
    <scope>NUCLEOTIDE SEQUENCE [LARGE SCALE GENOMIC DNA]</scope>
    <source>
        <strain evidence="2 3">MCA 4198</strain>
    </source>
</reference>
<dbReference type="CDD" id="cd14273">
    <property type="entry name" value="UBA_TAP-C_like"/>
    <property type="match status" value="1"/>
</dbReference>